<dbReference type="Gene3D" id="3.40.50.2300">
    <property type="match status" value="2"/>
</dbReference>
<dbReference type="SUPFAM" id="SSF53850">
    <property type="entry name" value="Periplasmic binding protein-like II"/>
    <property type="match status" value="1"/>
</dbReference>
<sequence>MNDIKAIQPENFRGLTGTFQFDGHGWRSNINLLILELGMNGFQRLGHWDMVDGLSVTKNFSLTRQEIHSELQGKVLRITTQEERPYMMYKGNTAPGEPKSTNPKDWEGFCVSLMDLISAELNFTYTINLVPDSTYGNMKIVDGVEVWDGMVQELRTRKADLAVGSFTITFSPYEWKNKRPCQMNSKVVENSFNVLNSIWFTFGALMQKGSDVLPHATSTRIIAGFWWFFTLIVISSYTANLAAFLTVARMVAPIENAEDLSKQTKIKYGTIQGGSTVAFFEQSKFPTYKRMWQFMSSQKGLLMNSTVEAIKRVKREEYAFLLESTMNEYYTQRDCDLMQVGGLLDSKGYGIGLPE</sequence>
<keyword evidence="8 15" id="KW-0472">Membrane</keyword>
<feature type="domain" description="Ionotropic glutamate receptor C-terminal" evidence="16">
    <location>
        <begin position="75"/>
        <end position="355"/>
    </location>
</feature>
<evidence type="ECO:0000256" key="10">
    <source>
        <dbReference type="ARBA" id="ARBA00023180"/>
    </source>
</evidence>
<dbReference type="EMBL" id="CAXLJL010001027">
    <property type="protein sequence ID" value="CAL5142351.1"/>
    <property type="molecule type" value="Genomic_DNA"/>
</dbReference>
<dbReference type="InterPro" id="IPR015683">
    <property type="entry name" value="Ionotropic_Glu_rcpt"/>
</dbReference>
<keyword evidence="4" id="KW-0732">Signal</keyword>
<protein>
    <submittedName>
        <fullName evidence="18">Uncharacterized protein</fullName>
    </submittedName>
</protein>
<evidence type="ECO:0000256" key="8">
    <source>
        <dbReference type="ARBA" id="ARBA00023136"/>
    </source>
</evidence>
<evidence type="ECO:0000256" key="1">
    <source>
        <dbReference type="ARBA" id="ARBA00022448"/>
    </source>
</evidence>
<feature type="transmembrane region" description="Helical" evidence="15">
    <location>
        <begin position="225"/>
        <end position="247"/>
    </location>
</feature>
<comment type="caution">
    <text evidence="18">The sequence shown here is derived from an EMBL/GenBank/DDBJ whole genome shotgun (WGS) entry which is preliminary data.</text>
</comment>
<evidence type="ECO:0000256" key="7">
    <source>
        <dbReference type="ARBA" id="ARBA00023065"/>
    </source>
</evidence>
<dbReference type="GO" id="GO:0015276">
    <property type="term" value="F:ligand-gated monoatomic ion channel activity"/>
    <property type="evidence" value="ECO:0007669"/>
    <property type="project" value="InterPro"/>
</dbReference>
<evidence type="ECO:0000256" key="4">
    <source>
        <dbReference type="ARBA" id="ARBA00022729"/>
    </source>
</evidence>
<dbReference type="Pfam" id="PF00060">
    <property type="entry name" value="Lig_chan"/>
    <property type="match status" value="1"/>
</dbReference>
<dbReference type="Proteomes" id="UP001497525">
    <property type="component" value="Unassembled WGS sequence"/>
</dbReference>
<name>A0AAV2U1C4_CALDB</name>
<keyword evidence="3 15" id="KW-0812">Transmembrane</keyword>
<proteinExistence type="predicted"/>
<dbReference type="GO" id="GO:0045211">
    <property type="term" value="C:postsynaptic membrane"/>
    <property type="evidence" value="ECO:0007669"/>
    <property type="project" value="UniProtKB-SubCell"/>
</dbReference>
<evidence type="ECO:0000256" key="5">
    <source>
        <dbReference type="ARBA" id="ARBA00022989"/>
    </source>
</evidence>
<evidence type="ECO:0000256" key="6">
    <source>
        <dbReference type="ARBA" id="ARBA00023018"/>
    </source>
</evidence>
<evidence type="ECO:0000256" key="11">
    <source>
        <dbReference type="ARBA" id="ARBA00023257"/>
    </source>
</evidence>
<dbReference type="SMART" id="SM00079">
    <property type="entry name" value="PBPe"/>
    <property type="match status" value="1"/>
</dbReference>
<keyword evidence="5 15" id="KW-1133">Transmembrane helix</keyword>
<keyword evidence="9" id="KW-0675">Receptor</keyword>
<evidence type="ECO:0000259" key="17">
    <source>
        <dbReference type="SMART" id="SM00918"/>
    </source>
</evidence>
<keyword evidence="13" id="KW-0407">Ion channel</keyword>
<evidence type="ECO:0000256" key="9">
    <source>
        <dbReference type="ARBA" id="ARBA00023170"/>
    </source>
</evidence>
<dbReference type="InterPro" id="IPR001320">
    <property type="entry name" value="Iontro_rcpt_C"/>
</dbReference>
<evidence type="ECO:0000256" key="13">
    <source>
        <dbReference type="ARBA" id="ARBA00023303"/>
    </source>
</evidence>
<dbReference type="SMART" id="SM00918">
    <property type="entry name" value="Lig_chan-Glu_bd"/>
    <property type="match status" value="1"/>
</dbReference>
<dbReference type="FunFam" id="1.10.287.70:FF:000010">
    <property type="entry name" value="Putative glutamate receptor ionotropic kainate 1"/>
    <property type="match status" value="1"/>
</dbReference>
<keyword evidence="2" id="KW-1003">Cell membrane</keyword>
<dbReference type="AlphaFoldDB" id="A0AAV2U1C4"/>
<keyword evidence="10" id="KW-0325">Glycoprotein</keyword>
<dbReference type="FunFam" id="3.40.190.10:FF:000060">
    <property type="entry name" value="Glutamate receptor ionotropic, kainate 1"/>
    <property type="match status" value="1"/>
</dbReference>
<gene>
    <name evidence="18" type="ORF">CDAUBV1_LOCUS17588</name>
</gene>
<reference evidence="18" key="1">
    <citation type="submission" date="2024-06" db="EMBL/GenBank/DDBJ databases">
        <authorList>
            <person name="Liu X."/>
            <person name="Lenzi L."/>
            <person name="Haldenby T S."/>
            <person name="Uol C."/>
        </authorList>
    </citation>
    <scope>NUCLEOTIDE SEQUENCE</scope>
</reference>
<evidence type="ECO:0000313" key="19">
    <source>
        <dbReference type="Proteomes" id="UP001497525"/>
    </source>
</evidence>
<organism evidence="18 19">
    <name type="scientific">Calicophoron daubneyi</name>
    <name type="common">Rumen fluke</name>
    <name type="synonym">Paramphistomum daubneyi</name>
    <dbReference type="NCBI Taxonomy" id="300641"/>
    <lineage>
        <taxon>Eukaryota</taxon>
        <taxon>Metazoa</taxon>
        <taxon>Spiralia</taxon>
        <taxon>Lophotrochozoa</taxon>
        <taxon>Platyhelminthes</taxon>
        <taxon>Trematoda</taxon>
        <taxon>Digenea</taxon>
        <taxon>Plagiorchiida</taxon>
        <taxon>Pronocephalata</taxon>
        <taxon>Paramphistomoidea</taxon>
        <taxon>Paramphistomidae</taxon>
        <taxon>Calicophoron</taxon>
    </lineage>
</organism>
<evidence type="ECO:0000313" key="18">
    <source>
        <dbReference type="EMBL" id="CAL5142351.1"/>
    </source>
</evidence>
<evidence type="ECO:0000259" key="16">
    <source>
        <dbReference type="SMART" id="SM00079"/>
    </source>
</evidence>
<keyword evidence="7" id="KW-0406">Ion transport</keyword>
<keyword evidence="1" id="KW-0813">Transport</keyword>
<keyword evidence="11" id="KW-0628">Postsynaptic cell membrane</keyword>
<evidence type="ECO:0000256" key="14">
    <source>
        <dbReference type="ARBA" id="ARBA00034104"/>
    </source>
</evidence>
<keyword evidence="6" id="KW-0770">Synapse</keyword>
<comment type="subcellular location">
    <subcellularLocation>
        <location evidence="14">Postsynaptic cell membrane</location>
        <topology evidence="14">Multi-pass membrane protein</topology>
    </subcellularLocation>
</comment>
<dbReference type="PANTHER" id="PTHR18966">
    <property type="entry name" value="IONOTROPIC GLUTAMATE RECEPTOR"/>
    <property type="match status" value="1"/>
</dbReference>
<evidence type="ECO:0000256" key="2">
    <source>
        <dbReference type="ARBA" id="ARBA00022475"/>
    </source>
</evidence>
<evidence type="ECO:0000256" key="12">
    <source>
        <dbReference type="ARBA" id="ARBA00023286"/>
    </source>
</evidence>
<evidence type="ECO:0000256" key="15">
    <source>
        <dbReference type="SAM" id="Phobius"/>
    </source>
</evidence>
<accession>A0AAV2U1C4</accession>
<dbReference type="InterPro" id="IPR019594">
    <property type="entry name" value="Glu/Gly-bd"/>
</dbReference>
<feature type="domain" description="Ionotropic glutamate receptor L-glutamate and glycine-binding" evidence="17">
    <location>
        <begin position="85"/>
        <end position="156"/>
    </location>
</feature>
<evidence type="ECO:0000256" key="3">
    <source>
        <dbReference type="ARBA" id="ARBA00022692"/>
    </source>
</evidence>
<feature type="non-terminal residue" evidence="18">
    <location>
        <position position="355"/>
    </location>
</feature>
<keyword evidence="12" id="KW-1071">Ligand-gated ion channel</keyword>
<dbReference type="Gene3D" id="3.40.190.10">
    <property type="entry name" value="Periplasmic binding protein-like II"/>
    <property type="match status" value="2"/>
</dbReference>